<dbReference type="EMBL" id="OZ024668">
    <property type="protein sequence ID" value="CAK9890867.1"/>
    <property type="molecule type" value="Genomic_DNA"/>
</dbReference>
<evidence type="ECO:0000313" key="2">
    <source>
        <dbReference type="EMBL" id="VVM74274.1"/>
    </source>
</evidence>
<dbReference type="RefSeq" id="WP_038996705.1">
    <property type="nucleotide sequence ID" value="NZ_OZ024668.1"/>
</dbReference>
<proteinExistence type="predicted"/>
<protein>
    <recommendedName>
        <fullName evidence="4">Phage protein</fullName>
    </recommendedName>
</protein>
<accession>A0A5E6RZK6</accession>
<reference evidence="2" key="1">
    <citation type="submission" date="2019-09" db="EMBL/GenBank/DDBJ databases">
        <authorList>
            <person name="Chandra G."/>
            <person name="Truman W A."/>
        </authorList>
    </citation>
    <scope>NUCLEOTIDE SEQUENCE [LARGE SCALE GENOMIC DNA]</scope>
    <source>
        <strain evidence="2">PS652</strain>
    </source>
</reference>
<gene>
    <name evidence="2" type="ORF">PS652_01938</name>
    <name evidence="1" type="ORF">PS652_03720</name>
</gene>
<dbReference type="AlphaFoldDB" id="A0A5E6RZK6"/>
<evidence type="ECO:0008006" key="4">
    <source>
        <dbReference type="Google" id="ProtNLM"/>
    </source>
</evidence>
<organism evidence="2">
    <name type="scientific">Pseudomonas fluorescens</name>
    <dbReference type="NCBI Taxonomy" id="294"/>
    <lineage>
        <taxon>Bacteria</taxon>
        <taxon>Pseudomonadati</taxon>
        <taxon>Pseudomonadota</taxon>
        <taxon>Gammaproteobacteria</taxon>
        <taxon>Pseudomonadales</taxon>
        <taxon>Pseudomonadaceae</taxon>
        <taxon>Pseudomonas</taxon>
    </lineage>
</organism>
<sequence length="172" mass="18517">MNELTTLHEAITATIKAAMPQLETVAAYTAADQNTALPALYHAITGSKPAADPGDGRCCILASFEARILVDAGVAPAPLLVTALAMQLTILLRQQFWQMDFVEAAKNVQASVVQPAADSTSPISWRVQWEQVLYLGAEQWPWPVEPGPLAFAFSPDTGAGFEADYQSPEDMQ</sequence>
<evidence type="ECO:0000313" key="3">
    <source>
        <dbReference type="Proteomes" id="UP000326595"/>
    </source>
</evidence>
<evidence type="ECO:0000313" key="1">
    <source>
        <dbReference type="EMBL" id="CAK9890867.1"/>
    </source>
</evidence>
<dbReference type="Proteomes" id="UP000326595">
    <property type="component" value="Chromosome"/>
</dbReference>
<dbReference type="EMBL" id="CABVHG010000009">
    <property type="protein sequence ID" value="VVM74274.1"/>
    <property type="molecule type" value="Genomic_DNA"/>
</dbReference>
<reference evidence="1 3" key="2">
    <citation type="submission" date="2024-03" db="EMBL/GenBank/DDBJ databases">
        <authorList>
            <person name="Alaster D. Moffat"/>
            <person name="Govind Chandra"/>
            <person name="Andrew W. Truman"/>
        </authorList>
    </citation>
    <scope>NUCLEOTIDE SEQUENCE [LARGE SCALE GENOMIC DNA]</scope>
    <source>
        <strain evidence="1">PS652</strain>
    </source>
</reference>
<name>A0A5E6RZK6_PSEFL</name>